<reference evidence="1 2" key="1">
    <citation type="submission" date="2020-08" db="EMBL/GenBank/DDBJ databases">
        <title>Genomic Encyclopedia of Type Strains, Phase IV (KMG-IV): sequencing the most valuable type-strain genomes for metagenomic binning, comparative biology and taxonomic classification.</title>
        <authorList>
            <person name="Goeker M."/>
        </authorList>
    </citation>
    <scope>NUCLEOTIDE SEQUENCE [LARGE SCALE GENOMIC DNA]</scope>
    <source>
        <strain evidence="1 2">DSM 12252</strain>
    </source>
</reference>
<organism evidence="1 2">
    <name type="scientific">Prosthecobacter vanneervenii</name>
    <dbReference type="NCBI Taxonomy" id="48466"/>
    <lineage>
        <taxon>Bacteria</taxon>
        <taxon>Pseudomonadati</taxon>
        <taxon>Verrucomicrobiota</taxon>
        <taxon>Verrucomicrobiia</taxon>
        <taxon>Verrucomicrobiales</taxon>
        <taxon>Verrucomicrobiaceae</taxon>
        <taxon>Prosthecobacter</taxon>
    </lineage>
</organism>
<dbReference type="AlphaFoldDB" id="A0A7W8DMT2"/>
<dbReference type="PANTHER" id="PTHR40036:SF1">
    <property type="entry name" value="MACROCIN O-METHYLTRANSFERASE"/>
    <property type="match status" value="1"/>
</dbReference>
<evidence type="ECO:0008006" key="3">
    <source>
        <dbReference type="Google" id="ProtNLM"/>
    </source>
</evidence>
<dbReference type="Proteomes" id="UP000590740">
    <property type="component" value="Unassembled WGS sequence"/>
</dbReference>
<dbReference type="InterPro" id="IPR029063">
    <property type="entry name" value="SAM-dependent_MTases_sf"/>
</dbReference>
<protein>
    <recommendedName>
        <fullName evidence="3">Crotonobetainyl-CoA--carnitine CoA-transferase</fullName>
    </recommendedName>
</protein>
<evidence type="ECO:0000313" key="2">
    <source>
        <dbReference type="Proteomes" id="UP000590740"/>
    </source>
</evidence>
<keyword evidence="2" id="KW-1185">Reference proteome</keyword>
<proteinExistence type="predicted"/>
<gene>
    <name evidence="1" type="ORF">HNQ65_004775</name>
</gene>
<dbReference type="Gene3D" id="3.40.50.150">
    <property type="entry name" value="Vaccinia Virus protein VP39"/>
    <property type="match status" value="1"/>
</dbReference>
<evidence type="ECO:0000313" key="1">
    <source>
        <dbReference type="EMBL" id="MBB5035166.1"/>
    </source>
</evidence>
<dbReference type="EMBL" id="JACHIG010000014">
    <property type="protein sequence ID" value="MBB5035166.1"/>
    <property type="molecule type" value="Genomic_DNA"/>
</dbReference>
<accession>A0A7W8DMT2</accession>
<name>A0A7W8DMT2_9BACT</name>
<comment type="caution">
    <text evidence="1">The sequence shown here is derived from an EMBL/GenBank/DDBJ whole genome shotgun (WGS) entry which is preliminary data.</text>
</comment>
<sequence>MSDSFNVVNFASADERERRKAMTSLIENCPIPPEERMDNMGLFLSSKTWARLKFMDFIYQKIVELPGVVMEFGTRWGQNVATFAALRGIYEPFHRHRKIIAFDTFAGFPHTANQDGDGGIMRQGGYSVTDGYKEYLTKILEFHEAENPLSHIRKFELVQGDVCETLPVYLEQHQETIVALAYFDLDLYAPTKKCLELLKPRLTKGSVLGFDELNEHATPGETLAVMEALGLGNISLRRLPYTSRTCYCVIE</sequence>
<dbReference type="RefSeq" id="WP_184343681.1">
    <property type="nucleotide sequence ID" value="NZ_JACHIG010000014.1"/>
</dbReference>
<dbReference type="InterPro" id="IPR008884">
    <property type="entry name" value="TylF_MeTrfase"/>
</dbReference>
<dbReference type="PANTHER" id="PTHR40036">
    <property type="entry name" value="MACROCIN O-METHYLTRANSFERASE"/>
    <property type="match status" value="1"/>
</dbReference>